<feature type="chain" id="PRO_5041675658" description="G-protein coupled receptors family 1 profile domain-containing protein" evidence="10">
    <location>
        <begin position="20"/>
        <end position="868"/>
    </location>
</feature>
<dbReference type="InterPro" id="IPR017452">
    <property type="entry name" value="GPCR_Rhodpsn_7TM"/>
</dbReference>
<keyword evidence="10" id="KW-0732">Signal</keyword>
<feature type="transmembrane region" description="Helical" evidence="9">
    <location>
        <begin position="432"/>
        <end position="454"/>
    </location>
</feature>
<evidence type="ECO:0000256" key="3">
    <source>
        <dbReference type="ARBA" id="ARBA00022989"/>
    </source>
</evidence>
<evidence type="ECO:0000313" key="13">
    <source>
        <dbReference type="Proteomes" id="UP001187415"/>
    </source>
</evidence>
<evidence type="ECO:0000256" key="5">
    <source>
        <dbReference type="ARBA" id="ARBA00023136"/>
    </source>
</evidence>
<evidence type="ECO:0000256" key="4">
    <source>
        <dbReference type="ARBA" id="ARBA00023040"/>
    </source>
</evidence>
<feature type="transmembrane region" description="Helical" evidence="9">
    <location>
        <begin position="107"/>
        <end position="133"/>
    </location>
</feature>
<dbReference type="AlphaFoldDB" id="A0AA88LPQ5"/>
<keyword evidence="5 9" id="KW-0472">Membrane</keyword>
<gene>
    <name evidence="12" type="ORF">Q5P01_025588</name>
</gene>
<evidence type="ECO:0000256" key="2">
    <source>
        <dbReference type="ARBA" id="ARBA00022692"/>
    </source>
</evidence>
<accession>A0AA88LPQ5</accession>
<evidence type="ECO:0000256" key="8">
    <source>
        <dbReference type="ARBA" id="ARBA00023224"/>
    </source>
</evidence>
<comment type="caution">
    <text evidence="12">The sequence shown here is derived from an EMBL/GenBank/DDBJ whole genome shotgun (WGS) entry which is preliminary data.</text>
</comment>
<feature type="transmembrane region" description="Helical" evidence="9">
    <location>
        <begin position="466"/>
        <end position="487"/>
    </location>
</feature>
<keyword evidence="6" id="KW-0675">Receptor</keyword>
<feature type="transmembrane region" description="Helical" evidence="9">
    <location>
        <begin position="792"/>
        <end position="813"/>
    </location>
</feature>
<feature type="transmembrane region" description="Helical" evidence="9">
    <location>
        <begin position="645"/>
        <end position="669"/>
    </location>
</feature>
<dbReference type="Gene3D" id="1.20.1070.10">
    <property type="entry name" value="Rhodopsin 7-helix transmembrane proteins"/>
    <property type="match status" value="3"/>
</dbReference>
<feature type="transmembrane region" description="Helical" evidence="9">
    <location>
        <begin position="292"/>
        <end position="314"/>
    </location>
</feature>
<evidence type="ECO:0000256" key="10">
    <source>
        <dbReference type="SAM" id="SignalP"/>
    </source>
</evidence>
<evidence type="ECO:0000256" key="1">
    <source>
        <dbReference type="ARBA" id="ARBA00004141"/>
    </source>
</evidence>
<dbReference type="InterPro" id="IPR000276">
    <property type="entry name" value="GPCR_Rhodpsn"/>
</dbReference>
<feature type="transmembrane region" description="Helical" evidence="9">
    <location>
        <begin position="689"/>
        <end position="710"/>
    </location>
</feature>
<dbReference type="PANTHER" id="PTHR24232:SF108">
    <property type="entry name" value="G-PROTEIN COUPLED RECEPTOR 35-LIKE-RELATED"/>
    <property type="match status" value="1"/>
</dbReference>
<sequence length="868" mass="96885">MVLIILAIIVTNYLPPVALMPFVSHYSFVTFNCEIAISVYSFMDLSCSIEPLVYITKMESAGSVPVSSSSFSTSHPTTIPMNCTTGDHCGPPLWYEFPECATVPYGFIFYFGVKVLNLVVGTPCNVLVMWQIITKKSDASTSDIFIFNLAFLDAYFCLMTPVDMVNRILLGDSGIWYFQRFGYGLKDLAPLFLMCICLDRYMAVVHPVLFTSIQDNMIRIGLSVVVWALILAYGLAKCILGFMGVSGVFSGVILFAFAVMVFCNISIIWVLTRSVMGKEEMHPVKKKAFKMVLIILAIIVTNYLPPVALMPFAIQVSSNFRTVIMNCTTGSYCGPPLWYQFPECATVPYGFIFYFGVKVLNLVVGTPCNVLVMWEIATKKSDASTSDIFIFNLALLDAYFCLMTPVDMVNRMLLGDSGLWYFQRFAYGLKDLAPLFLVCICLDRYVAVVHPVLFTSIHNNMIRIGVSLVVWGLILAYGLAKCILGIMSSLCDGKEEMHPVKKKAFKMVLIILAIIVTNYLPPVALMPFVSHYSFVQFNCEIAISVYSFMDLSCSIEPLVYITKFELGGSIPVSSNFRNVIMNCTTGSYCGPPLWYLFPECATVPYGFIFYFGVKVLNLVVGTPCNVLVMWEIATKKSDASTSDIFIFNLAFLDAYFCLMTPVDMVNRILLGDSGIWYLTRFAYGLKDLAPLFLVCICLDRYVAVVHPVLFTSIHNNMIRIGVSLVVWGLILAYGFAKCILGIMSVSGIFSGVILFAFAVMVFCNISIIWVLSRSVMGKEEMHPVKKKAFKMVLIILAIIVTNYLPPVALMPFMSHYSFVQFNCEIAISVYSFMDLSCSIEPLVYITKMESAGRCCMLSLSKKPHDVKV</sequence>
<keyword evidence="3 9" id="KW-1133">Transmembrane helix</keyword>
<feature type="transmembrane region" description="Helical" evidence="9">
    <location>
        <begin position="607"/>
        <end position="633"/>
    </location>
</feature>
<dbReference type="PROSITE" id="PS50262">
    <property type="entry name" value="G_PROTEIN_RECEP_F1_2"/>
    <property type="match status" value="2"/>
</dbReference>
<feature type="domain" description="G-protein coupled receptors family 1 profile" evidence="11">
    <location>
        <begin position="124"/>
        <end position="560"/>
    </location>
</feature>
<dbReference type="Proteomes" id="UP001187415">
    <property type="component" value="Unassembled WGS sequence"/>
</dbReference>
<feature type="transmembrane region" description="Helical" evidence="9">
    <location>
        <begin position="145"/>
        <end position="169"/>
    </location>
</feature>
<dbReference type="GO" id="GO:0035025">
    <property type="term" value="P:positive regulation of Rho protein signal transduction"/>
    <property type="evidence" value="ECO:0007669"/>
    <property type="project" value="TreeGrafter"/>
</dbReference>
<feature type="transmembrane region" description="Helical" evidence="9">
    <location>
        <begin position="248"/>
        <end position="271"/>
    </location>
</feature>
<comment type="subcellular location">
    <subcellularLocation>
        <location evidence="1">Membrane</location>
        <topology evidence="1">Multi-pass membrane protein</topology>
    </subcellularLocation>
</comment>
<organism evidence="12 13">
    <name type="scientific">Channa striata</name>
    <name type="common">Snakehead murrel</name>
    <name type="synonym">Ophicephalus striatus</name>
    <dbReference type="NCBI Taxonomy" id="64152"/>
    <lineage>
        <taxon>Eukaryota</taxon>
        <taxon>Metazoa</taxon>
        <taxon>Chordata</taxon>
        <taxon>Craniata</taxon>
        <taxon>Vertebrata</taxon>
        <taxon>Euteleostomi</taxon>
        <taxon>Actinopterygii</taxon>
        <taxon>Neopterygii</taxon>
        <taxon>Teleostei</taxon>
        <taxon>Neoteleostei</taxon>
        <taxon>Acanthomorphata</taxon>
        <taxon>Anabantaria</taxon>
        <taxon>Anabantiformes</taxon>
        <taxon>Channoidei</taxon>
        <taxon>Channidae</taxon>
        <taxon>Channa</taxon>
    </lineage>
</organism>
<dbReference type="GO" id="GO:0004930">
    <property type="term" value="F:G protein-coupled receptor activity"/>
    <property type="evidence" value="ECO:0007669"/>
    <property type="project" value="UniProtKB-KW"/>
</dbReference>
<feature type="transmembrane region" description="Helical" evidence="9">
    <location>
        <begin position="722"/>
        <end position="742"/>
    </location>
</feature>
<feature type="signal peptide" evidence="10">
    <location>
        <begin position="1"/>
        <end position="19"/>
    </location>
</feature>
<evidence type="ECO:0000256" key="7">
    <source>
        <dbReference type="ARBA" id="ARBA00023180"/>
    </source>
</evidence>
<feature type="transmembrane region" description="Helical" evidence="9">
    <location>
        <begin position="748"/>
        <end position="771"/>
    </location>
</feature>
<reference evidence="12" key="1">
    <citation type="submission" date="2023-07" db="EMBL/GenBank/DDBJ databases">
        <title>Chromosome-level Genome Assembly of Striped Snakehead (Channa striata).</title>
        <authorList>
            <person name="Liu H."/>
        </authorList>
    </citation>
    <scope>NUCLEOTIDE SEQUENCE</scope>
    <source>
        <strain evidence="12">Gz</strain>
        <tissue evidence="12">Muscle</tissue>
    </source>
</reference>
<dbReference type="Pfam" id="PF00001">
    <property type="entry name" value="7tm_1"/>
    <property type="match status" value="3"/>
</dbReference>
<proteinExistence type="predicted"/>
<evidence type="ECO:0000313" key="12">
    <source>
        <dbReference type="EMBL" id="KAK2817397.1"/>
    </source>
</evidence>
<evidence type="ECO:0000256" key="6">
    <source>
        <dbReference type="ARBA" id="ARBA00023170"/>
    </source>
</evidence>
<dbReference type="PANTHER" id="PTHR24232">
    <property type="entry name" value="G-PROTEIN COUPLED RECEPTOR"/>
    <property type="match status" value="1"/>
</dbReference>
<feature type="transmembrane region" description="Helical" evidence="9">
    <location>
        <begin position="222"/>
        <end position="242"/>
    </location>
</feature>
<feature type="transmembrane region" description="Helical" evidence="9">
    <location>
        <begin position="351"/>
        <end position="376"/>
    </location>
</feature>
<dbReference type="SUPFAM" id="SSF81321">
    <property type="entry name" value="Family A G protein-coupled receptor-like"/>
    <property type="match status" value="3"/>
</dbReference>
<evidence type="ECO:0000256" key="9">
    <source>
        <dbReference type="SAM" id="Phobius"/>
    </source>
</evidence>
<dbReference type="GO" id="GO:0007200">
    <property type="term" value="P:phospholipase C-activating G protein-coupled receptor signaling pathway"/>
    <property type="evidence" value="ECO:0007669"/>
    <property type="project" value="TreeGrafter"/>
</dbReference>
<name>A0AA88LPQ5_CHASR</name>
<keyword evidence="8" id="KW-0807">Transducer</keyword>
<dbReference type="GO" id="GO:0005886">
    <property type="term" value="C:plasma membrane"/>
    <property type="evidence" value="ECO:0007669"/>
    <property type="project" value="TreeGrafter"/>
</dbReference>
<feature type="transmembrane region" description="Helical" evidence="9">
    <location>
        <begin position="507"/>
        <end position="529"/>
    </location>
</feature>
<dbReference type="EMBL" id="JAUPFM010000021">
    <property type="protein sequence ID" value="KAK2817397.1"/>
    <property type="molecule type" value="Genomic_DNA"/>
</dbReference>
<feature type="transmembrane region" description="Helical" evidence="9">
    <location>
        <begin position="189"/>
        <end position="210"/>
    </location>
</feature>
<keyword evidence="7" id="KW-0325">Glycoprotein</keyword>
<protein>
    <recommendedName>
        <fullName evidence="11">G-protein coupled receptors family 1 profile domain-containing protein</fullName>
    </recommendedName>
</protein>
<evidence type="ECO:0000259" key="11">
    <source>
        <dbReference type="PROSITE" id="PS50262"/>
    </source>
</evidence>
<keyword evidence="4" id="KW-0297">G-protein coupled receptor</keyword>
<keyword evidence="13" id="KW-1185">Reference proteome</keyword>
<keyword evidence="2 9" id="KW-0812">Transmembrane</keyword>
<feature type="domain" description="G-protein coupled receptors family 1 profile" evidence="11">
    <location>
        <begin position="624"/>
        <end position="844"/>
    </location>
</feature>